<dbReference type="OrthoDB" id="9863504at2"/>
<evidence type="ECO:0000313" key="1">
    <source>
        <dbReference type="EMBL" id="EEV88044.1"/>
    </source>
</evidence>
<dbReference type="GeneID" id="84790345"/>
<sequence>MKNIAPFNQISSIEKVIKKYFPSNEKLHSLTEDEVAMCGAAHDVDIMYMFNDRTWLDVWNDSDAFWIDHMIRMFFYSLTIPAEYYREINNYPKICSEENENNVRFLLTGLLYMCTVAGFNDKSSPPRASYSILNHLDPKKPYETYDGYIDPIKDFFPSLIEKYTSEQLFLLSILFMELPKHADISELGKKYWTWIYENTDDDIREKIMKEFEEKS</sequence>
<organism evidence="1 2">
    <name type="scientific">Cardiobacterium hominis (strain ATCC 15826 / DSM 8339 / NCTC 10426 / 6573)</name>
    <dbReference type="NCBI Taxonomy" id="638300"/>
    <lineage>
        <taxon>Bacteria</taxon>
        <taxon>Pseudomonadati</taxon>
        <taxon>Pseudomonadota</taxon>
        <taxon>Gammaproteobacteria</taxon>
        <taxon>Cardiobacteriales</taxon>
        <taxon>Cardiobacteriaceae</taxon>
        <taxon>Cardiobacterium</taxon>
    </lineage>
</organism>
<protein>
    <submittedName>
        <fullName evidence="1">Uncharacterized protein</fullName>
    </submittedName>
</protein>
<dbReference type="AlphaFoldDB" id="C8NB76"/>
<accession>C8NB76</accession>
<dbReference type="Proteomes" id="UP000004870">
    <property type="component" value="Unassembled WGS sequence"/>
</dbReference>
<dbReference type="EMBL" id="ACKY01000102">
    <property type="protein sequence ID" value="EEV88044.1"/>
    <property type="molecule type" value="Genomic_DNA"/>
</dbReference>
<comment type="caution">
    <text evidence="1">The sequence shown here is derived from an EMBL/GenBank/DDBJ whole genome shotgun (WGS) entry which is preliminary data.</text>
</comment>
<name>C8NB76_CARH6</name>
<keyword evidence="2" id="KW-1185">Reference proteome</keyword>
<reference evidence="1 2" key="1">
    <citation type="submission" date="2009-08" db="EMBL/GenBank/DDBJ databases">
        <authorList>
            <person name="Qin X."/>
            <person name="Bachman B."/>
            <person name="Battles P."/>
            <person name="Bell A."/>
            <person name="Bess C."/>
            <person name="Bickham C."/>
            <person name="Chaboub L."/>
            <person name="Chen D."/>
            <person name="Coyle M."/>
            <person name="Deiros D.R."/>
            <person name="Dinh H."/>
            <person name="Forbes L."/>
            <person name="Fowler G."/>
            <person name="Francisco L."/>
            <person name="Fu Q."/>
            <person name="Gubbala S."/>
            <person name="Hale W."/>
            <person name="Han Y."/>
            <person name="Hemphill L."/>
            <person name="Highlander S.K."/>
            <person name="Hirani K."/>
            <person name="Hogues M."/>
            <person name="Jackson L."/>
            <person name="Jakkamsetti A."/>
            <person name="Javaid M."/>
            <person name="Jiang H."/>
            <person name="Korchina V."/>
            <person name="Kovar C."/>
            <person name="Lara F."/>
            <person name="Lee S."/>
            <person name="Mata R."/>
            <person name="Mathew T."/>
            <person name="Moen C."/>
            <person name="Morales K."/>
            <person name="Munidasa M."/>
            <person name="Nazareth L."/>
            <person name="Ngo R."/>
            <person name="Nguyen L."/>
            <person name="Okwuonu G."/>
            <person name="Ongeri F."/>
            <person name="Patil S."/>
            <person name="Petrosino J."/>
            <person name="Pham C."/>
            <person name="Pham P."/>
            <person name="Pu L.-L."/>
            <person name="Puazo M."/>
            <person name="Raj R."/>
            <person name="Reid J."/>
            <person name="Rouhana J."/>
            <person name="Saada N."/>
            <person name="Shang Y."/>
            <person name="Simmons D."/>
            <person name="Thornton R."/>
            <person name="Warren J."/>
            <person name="Weissenberger G."/>
            <person name="Zhang J."/>
            <person name="Zhang L."/>
            <person name="Zhou C."/>
            <person name="Zhu D."/>
            <person name="Muzny D."/>
            <person name="Worley K."/>
            <person name="Gibbs R."/>
        </authorList>
    </citation>
    <scope>NUCLEOTIDE SEQUENCE [LARGE SCALE GENOMIC DNA]</scope>
    <source>
        <strain evidence="2">ATCC 15826 / DSM 8339 / NCTC 10426 / 6573</strain>
    </source>
</reference>
<evidence type="ECO:0000313" key="2">
    <source>
        <dbReference type="Proteomes" id="UP000004870"/>
    </source>
</evidence>
<proteinExistence type="predicted"/>
<gene>
    <name evidence="1" type="ORF">HMPREF0198_1754</name>
</gene>
<dbReference type="HOGENOM" id="CLU_1281266_0_0_6"/>
<dbReference type="RefSeq" id="WP_004141686.1">
    <property type="nucleotide sequence ID" value="NZ_GG694027.1"/>
</dbReference>